<dbReference type="OrthoDB" id="10068564at2759"/>
<dbReference type="InterPro" id="IPR043502">
    <property type="entry name" value="DNA/RNA_pol_sf"/>
</dbReference>
<dbReference type="Pfam" id="PF17919">
    <property type="entry name" value="RT_RNaseH_2"/>
    <property type="match status" value="1"/>
</dbReference>
<comment type="caution">
    <text evidence="2">The sequence shown here is derived from an EMBL/GenBank/DDBJ whole genome shotgun (WGS) entry which is preliminary data.</text>
</comment>
<dbReference type="InterPro" id="IPR041577">
    <property type="entry name" value="RT_RNaseH_2"/>
</dbReference>
<dbReference type="Gene3D" id="3.30.70.270">
    <property type="match status" value="1"/>
</dbReference>
<evidence type="ECO:0000313" key="2">
    <source>
        <dbReference type="EMBL" id="CAB4030307.1"/>
    </source>
</evidence>
<dbReference type="SUPFAM" id="SSF56672">
    <property type="entry name" value="DNA/RNA polymerases"/>
    <property type="match status" value="1"/>
</dbReference>
<protein>
    <recommendedName>
        <fullName evidence="1">Reverse transcriptase/retrotransposon-derived protein RNase H-like domain-containing protein</fullName>
    </recommendedName>
</protein>
<feature type="domain" description="Reverse transcriptase/retrotransposon-derived protein RNase H-like" evidence="1">
    <location>
        <begin position="77"/>
        <end position="122"/>
    </location>
</feature>
<dbReference type="InterPro" id="IPR043128">
    <property type="entry name" value="Rev_trsase/Diguanyl_cyclase"/>
</dbReference>
<dbReference type="AlphaFoldDB" id="A0A7D9JI86"/>
<dbReference type="PANTHER" id="PTHR37984:SF8">
    <property type="entry name" value="CCHC-TYPE DOMAIN-CONTAINING PROTEIN"/>
    <property type="match status" value="1"/>
</dbReference>
<dbReference type="Proteomes" id="UP001152795">
    <property type="component" value="Unassembled WGS sequence"/>
</dbReference>
<proteinExistence type="predicted"/>
<sequence length="137" mass="15413">MFKSHTAPFMGHILTPDGLKPSAEVAKAVLEMPQHEDKAATRHFLGTITYLSKFYPNLSEIVRPLRDLTHIKQEFIWADQHSEAFRKAKQLVSTAPCLRYFDVHAPVVLQVDASDYGLGAAVILATCCLQLQFTHTY</sequence>
<organism evidence="2 3">
    <name type="scientific">Paramuricea clavata</name>
    <name type="common">Red gorgonian</name>
    <name type="synonym">Violescent sea-whip</name>
    <dbReference type="NCBI Taxonomy" id="317549"/>
    <lineage>
        <taxon>Eukaryota</taxon>
        <taxon>Metazoa</taxon>
        <taxon>Cnidaria</taxon>
        <taxon>Anthozoa</taxon>
        <taxon>Octocorallia</taxon>
        <taxon>Malacalcyonacea</taxon>
        <taxon>Plexauridae</taxon>
        <taxon>Paramuricea</taxon>
    </lineage>
</organism>
<dbReference type="InterPro" id="IPR050951">
    <property type="entry name" value="Retrovirus_Pol_polyprotein"/>
</dbReference>
<reference evidence="2" key="1">
    <citation type="submission" date="2020-04" db="EMBL/GenBank/DDBJ databases">
        <authorList>
            <person name="Alioto T."/>
            <person name="Alioto T."/>
            <person name="Gomez Garrido J."/>
        </authorList>
    </citation>
    <scope>NUCLEOTIDE SEQUENCE</scope>
    <source>
        <strain evidence="2">A484AB</strain>
    </source>
</reference>
<dbReference type="PANTHER" id="PTHR37984">
    <property type="entry name" value="PROTEIN CBG26694"/>
    <property type="match status" value="1"/>
</dbReference>
<evidence type="ECO:0000259" key="1">
    <source>
        <dbReference type="Pfam" id="PF17919"/>
    </source>
</evidence>
<name>A0A7D9JI86_PARCT</name>
<gene>
    <name evidence="2" type="ORF">PACLA_8A084432</name>
</gene>
<dbReference type="FunFam" id="3.30.70.270:FF:000026">
    <property type="entry name" value="Transposon Ty3-G Gag-Pol polyprotein"/>
    <property type="match status" value="1"/>
</dbReference>
<dbReference type="EMBL" id="CACRXK020016774">
    <property type="protein sequence ID" value="CAB4030307.1"/>
    <property type="molecule type" value="Genomic_DNA"/>
</dbReference>
<evidence type="ECO:0000313" key="3">
    <source>
        <dbReference type="Proteomes" id="UP001152795"/>
    </source>
</evidence>
<accession>A0A7D9JI86</accession>
<keyword evidence="3" id="KW-1185">Reference proteome</keyword>